<dbReference type="RefSeq" id="WP_202880755.1">
    <property type="nucleotide sequence ID" value="NZ_VIVK01000001.1"/>
</dbReference>
<dbReference type="EMBL" id="VIVK01000001">
    <property type="protein sequence ID" value="TWD84440.1"/>
    <property type="molecule type" value="Genomic_DNA"/>
</dbReference>
<dbReference type="SUPFAM" id="SSF48452">
    <property type="entry name" value="TPR-like"/>
    <property type="match status" value="1"/>
</dbReference>
<dbReference type="Proteomes" id="UP000318380">
    <property type="component" value="Unassembled WGS sequence"/>
</dbReference>
<evidence type="ECO:0008006" key="3">
    <source>
        <dbReference type="Google" id="ProtNLM"/>
    </source>
</evidence>
<organism evidence="1 2">
    <name type="scientific">Kribbella amoyensis</name>
    <dbReference type="NCBI Taxonomy" id="996641"/>
    <lineage>
        <taxon>Bacteria</taxon>
        <taxon>Bacillati</taxon>
        <taxon>Actinomycetota</taxon>
        <taxon>Actinomycetes</taxon>
        <taxon>Propionibacteriales</taxon>
        <taxon>Kribbellaceae</taxon>
        <taxon>Kribbella</taxon>
    </lineage>
</organism>
<comment type="caution">
    <text evidence="1">The sequence shown here is derived from an EMBL/GenBank/DDBJ whole genome shotgun (WGS) entry which is preliminary data.</text>
</comment>
<keyword evidence="2" id="KW-1185">Reference proteome</keyword>
<accession>A0A561C011</accession>
<dbReference type="InterPro" id="IPR011990">
    <property type="entry name" value="TPR-like_helical_dom_sf"/>
</dbReference>
<dbReference type="AlphaFoldDB" id="A0A561C011"/>
<reference evidence="1 2" key="1">
    <citation type="submission" date="2019-06" db="EMBL/GenBank/DDBJ databases">
        <title>Sequencing the genomes of 1000 actinobacteria strains.</title>
        <authorList>
            <person name="Klenk H.-P."/>
        </authorList>
    </citation>
    <scope>NUCLEOTIDE SEQUENCE [LARGE SCALE GENOMIC DNA]</scope>
    <source>
        <strain evidence="1 2">DSM 24683</strain>
    </source>
</reference>
<evidence type="ECO:0000313" key="2">
    <source>
        <dbReference type="Proteomes" id="UP000318380"/>
    </source>
</evidence>
<name>A0A561C011_9ACTN</name>
<evidence type="ECO:0000313" key="1">
    <source>
        <dbReference type="EMBL" id="TWD84440.1"/>
    </source>
</evidence>
<gene>
    <name evidence="1" type="ORF">FB561_5627</name>
</gene>
<sequence length="222" mass="23529">MDTRVVRAGELYDQAVFVGGDGVLTEAADQLDAAEADLVLARGKLLHGRYLETQVEDPAELTHFERAADLYRKLGDEVGEGRALFWIGCFHQVVKGDDEAALTALARSHDLAIRTGDELTLSYVLRHQGVAAHSAGSLDQARNLLERSTNLRRTLGFAAGAAANLVGLIYLAKAQDRPEDVPALVAEATTLAEQAGATRILDQIGQAAGELAQPGGSGLSSE</sequence>
<proteinExistence type="predicted"/>
<protein>
    <recommendedName>
        <fullName evidence="3">Tetratricopeptide repeat protein</fullName>
    </recommendedName>
</protein>
<dbReference type="Gene3D" id="1.25.40.10">
    <property type="entry name" value="Tetratricopeptide repeat domain"/>
    <property type="match status" value="1"/>
</dbReference>